<dbReference type="PANTHER" id="PTHR43280">
    <property type="entry name" value="ARAC-FAMILY TRANSCRIPTIONAL REGULATOR"/>
    <property type="match status" value="1"/>
</dbReference>
<dbReference type="GO" id="GO:0003700">
    <property type="term" value="F:DNA-binding transcription factor activity"/>
    <property type="evidence" value="ECO:0007669"/>
    <property type="project" value="InterPro"/>
</dbReference>
<feature type="domain" description="HTH araC/xylS-type" evidence="2">
    <location>
        <begin position="145"/>
        <end position="244"/>
    </location>
</feature>
<dbReference type="PANTHER" id="PTHR43280:SF2">
    <property type="entry name" value="HTH-TYPE TRANSCRIPTIONAL REGULATOR EXSA"/>
    <property type="match status" value="1"/>
</dbReference>
<proteinExistence type="predicted"/>
<evidence type="ECO:0000313" key="4">
    <source>
        <dbReference type="Proteomes" id="UP000001401"/>
    </source>
</evidence>
<evidence type="ECO:0000313" key="3">
    <source>
        <dbReference type="EMBL" id="ADU29097.1"/>
    </source>
</evidence>
<dbReference type="PROSITE" id="PS01124">
    <property type="entry name" value="HTH_ARAC_FAMILY_2"/>
    <property type="match status" value="1"/>
</dbReference>
<evidence type="ECO:0000256" key="1">
    <source>
        <dbReference type="ARBA" id="ARBA00023125"/>
    </source>
</evidence>
<dbReference type="OrthoDB" id="9803764at2"/>
<keyword evidence="1" id="KW-0238">DNA-binding</keyword>
<reference evidence="3" key="1">
    <citation type="submission" date="2010-12" db="EMBL/GenBank/DDBJ databases">
        <title>Complete sequence of Bacillus cellulosilyticus DSM 2522.</title>
        <authorList>
            <consortium name="US DOE Joint Genome Institute"/>
            <person name="Lucas S."/>
            <person name="Copeland A."/>
            <person name="Lapidus A."/>
            <person name="Cheng J.-F."/>
            <person name="Bruce D."/>
            <person name="Goodwin L."/>
            <person name="Pitluck S."/>
            <person name="Chertkov O."/>
            <person name="Detter J.C."/>
            <person name="Han C."/>
            <person name="Tapia R."/>
            <person name="Land M."/>
            <person name="Hauser L."/>
            <person name="Jeffries C."/>
            <person name="Kyrpides N."/>
            <person name="Ivanova N."/>
            <person name="Mikhailova N."/>
            <person name="Brumm P."/>
            <person name="Mead D."/>
            <person name="Woyke T."/>
        </authorList>
    </citation>
    <scope>NUCLEOTIDE SEQUENCE [LARGE SCALE GENOMIC DNA]</scope>
    <source>
        <strain evidence="3">DSM 2522</strain>
    </source>
</reference>
<dbReference type="STRING" id="649639.Bcell_0816"/>
<protein>
    <submittedName>
        <fullName evidence="3">Helix-turn-helix, AraC domain</fullName>
    </submittedName>
</protein>
<dbReference type="SMART" id="SM00342">
    <property type="entry name" value="HTH_ARAC"/>
    <property type="match status" value="1"/>
</dbReference>
<dbReference type="Gene3D" id="1.10.10.60">
    <property type="entry name" value="Homeodomain-like"/>
    <property type="match status" value="1"/>
</dbReference>
<dbReference type="Pfam" id="PF12833">
    <property type="entry name" value="HTH_18"/>
    <property type="match status" value="1"/>
</dbReference>
<gene>
    <name evidence="3" type="ordered locus">Bcell_0816</name>
</gene>
<dbReference type="eggNOG" id="COG2207">
    <property type="taxonomic scope" value="Bacteria"/>
</dbReference>
<dbReference type="KEGG" id="bco:Bcell_0816"/>
<name>E6U0P9_EVAC2</name>
<sequence length="252" mass="29036">MNELFICGQNIGAITNNVKADLHKHWLLQIFVAVDEKLVIKVEGQKISCRAIVINANIMHEFQTGEVIHFTMLINPTSLLGRSIRKYYLRGNPYYILSEDRAIELQKLLLNHIKVDNSNDYSEVIKNVYHYFDNKILTEFDQRIESMLRMLNTYHSDKTASRVKYIAKAMYLSESRLSHLFKEETGIPLKSYLVHHNLLSVYEKIFDGESITDAALGSGFDSSAHFAYTNKKMTGMSARDIIKNSRFLKASF</sequence>
<dbReference type="RefSeq" id="WP_013487438.1">
    <property type="nucleotide sequence ID" value="NC_014829.1"/>
</dbReference>
<dbReference type="EMBL" id="CP002394">
    <property type="protein sequence ID" value="ADU29097.1"/>
    <property type="molecule type" value="Genomic_DNA"/>
</dbReference>
<organism evidence="3 4">
    <name type="scientific">Evansella cellulosilytica (strain ATCC 21833 / DSM 2522 / FERM P-1141 / JCM 9156 / N-4)</name>
    <name type="common">Bacillus cellulosilyticus</name>
    <dbReference type="NCBI Taxonomy" id="649639"/>
    <lineage>
        <taxon>Bacteria</taxon>
        <taxon>Bacillati</taxon>
        <taxon>Bacillota</taxon>
        <taxon>Bacilli</taxon>
        <taxon>Bacillales</taxon>
        <taxon>Bacillaceae</taxon>
        <taxon>Evansella</taxon>
    </lineage>
</organism>
<dbReference type="InterPro" id="IPR018060">
    <property type="entry name" value="HTH_AraC"/>
</dbReference>
<dbReference type="AlphaFoldDB" id="E6U0P9"/>
<dbReference type="GO" id="GO:0043565">
    <property type="term" value="F:sequence-specific DNA binding"/>
    <property type="evidence" value="ECO:0007669"/>
    <property type="project" value="InterPro"/>
</dbReference>
<dbReference type="HOGENOM" id="CLU_073078_2_0_9"/>
<evidence type="ECO:0000259" key="2">
    <source>
        <dbReference type="PROSITE" id="PS01124"/>
    </source>
</evidence>
<dbReference type="Proteomes" id="UP000001401">
    <property type="component" value="Chromosome"/>
</dbReference>
<keyword evidence="4" id="KW-1185">Reference proteome</keyword>
<accession>E6U0P9</accession>